<evidence type="ECO:0000256" key="2">
    <source>
        <dbReference type="PROSITE-ProRule" id="PRU00339"/>
    </source>
</evidence>
<proteinExistence type="predicted"/>
<dbReference type="SUPFAM" id="SSF48452">
    <property type="entry name" value="TPR-like"/>
    <property type="match status" value="1"/>
</dbReference>
<dbReference type="PANTHER" id="PTHR23011:SF28">
    <property type="entry name" value="CYCLIC NUCLEOTIDE-BINDING DOMAIN CONTAINING PROTEIN"/>
    <property type="match status" value="1"/>
</dbReference>
<comment type="caution">
    <text evidence="1">Lacks conserved residue(s) required for the propagation of feature annotation.</text>
</comment>
<dbReference type="InterPro" id="IPR018490">
    <property type="entry name" value="cNMP-bd_dom_sf"/>
</dbReference>
<feature type="domain" description="Cyclic nucleotide-binding" evidence="5">
    <location>
        <begin position="653"/>
        <end position="758"/>
    </location>
</feature>
<dbReference type="PROSITE" id="PS50005">
    <property type="entry name" value="TPR"/>
    <property type="match status" value="1"/>
</dbReference>
<dbReference type="SUPFAM" id="SSF52172">
    <property type="entry name" value="CheY-like"/>
    <property type="match status" value="1"/>
</dbReference>
<dbReference type="InterPro" id="IPR014710">
    <property type="entry name" value="RmlC-like_jellyroll"/>
</dbReference>
<dbReference type="Gene3D" id="1.25.40.10">
    <property type="entry name" value="Tetratricopeptide repeat domain"/>
    <property type="match status" value="1"/>
</dbReference>
<feature type="domain" description="Cyclic nucleotide-binding" evidence="5">
    <location>
        <begin position="781"/>
        <end position="824"/>
    </location>
</feature>
<dbReference type="Gene3D" id="2.60.120.10">
    <property type="entry name" value="Jelly Rolls"/>
    <property type="match status" value="2"/>
</dbReference>
<evidence type="ECO:0000256" key="1">
    <source>
        <dbReference type="PROSITE-ProRule" id="PRU00169"/>
    </source>
</evidence>
<keyword evidence="3" id="KW-0175">Coiled coil</keyword>
<evidence type="ECO:0000313" key="7">
    <source>
        <dbReference type="EMBL" id="GBG28376.1"/>
    </source>
</evidence>
<dbReference type="Proteomes" id="UP000241890">
    <property type="component" value="Unassembled WGS sequence"/>
</dbReference>
<evidence type="ECO:0000313" key="8">
    <source>
        <dbReference type="Proteomes" id="UP000241890"/>
    </source>
</evidence>
<accession>A0A2R5GBK9</accession>
<feature type="region of interest" description="Disordered" evidence="4">
    <location>
        <begin position="1"/>
        <end position="20"/>
    </location>
</feature>
<feature type="repeat" description="TPR" evidence="2">
    <location>
        <begin position="436"/>
        <end position="469"/>
    </location>
</feature>
<gene>
    <name evidence="7" type="ORF">FCC1311_045992</name>
</gene>
<dbReference type="SMART" id="SM00100">
    <property type="entry name" value="cNMP"/>
    <property type="match status" value="2"/>
</dbReference>
<dbReference type="InParanoid" id="A0A2R5GBK9"/>
<name>A0A2R5GBK9_9STRA</name>
<sequence>MASSSTLPKGLLQKTSSSATLQQDWERRRKHLIFANSGGELEDDDENAEATAQTYASAPNARERLVLVFDEDEYESKHTVEALESLQFSVVSVSEPEQALRVFQERRANFDVLVLGLRGPGYETLRFLEAVGPVKMPVLLTLSAESCDLSELCPEESPDMEVGSPMSSVDNPYSSLRSLKMSMSFMNKRENTSELVARAIELGASAYMVKPVKSEPLDRRLRDLMKRFHSAAQEFKRMVDFNDPDYITKQTRQLMLESHKHETRKSVGGFVVNGMPIKAPRAVSSVDTQGIDGLSKAGSKFGLALKRTKAAHQARVRVERANAKMVMSVIAGMAQKKTRLEGALPLLVNFRGQVSHIQLPWEKKRLENIEKEYGSVPHVRARDILQSDFREHVPRSKSATSGQRFLQKGYELKLKGDLPGAIRLYTRATLAEKRYSAAHLCRGVAYHMLGDDESAMQDFTQCLRIDPKSTSARFNRALIFSNEHRDHAAIRELDEAIALDKTDEGLIAFRAFIRRRCGDFARAQDDYKAAADLAAVQLRRRSGSGSEDSDSNSSDSDEPESPKNPEEDALRATASMSEAAQRDGLKQKKKWDTNYDGRVDLAEFTSATQRCDSVYAEIFQKRSDIEIACSKAPGLRTADDLKMIFHACREITLFRKMPQRYIRELAREIRLASVLPGDYVIQQGASAYNFFAILEGEVHVTVDLSEVESEHVIHRMYHGECFGENALINGSKREVNIVVPSDGESALIFIISKALFQQTQLEETIAADRNRTSSILRNCQIFDTMEEAAFEDLCKISRTVELEHNSVVLRQGEATSRFCVLVSGICRTLRYSDAGADTRKRIRNLEHACEQFEMSFAVHHQNKQDARTMMRVARVKEQHEERLREIESLKVRLAALESGEVKLPRTKLIDTGTIYPGNVFGEAALLDPYYGREEYTVVADTYVTLICIHKEQLQVCKHVEALLEGLRLKKNVGNDAS</sequence>
<protein>
    <submittedName>
        <fullName evidence="7">cAMP-dependent protein kinase type II regulatory subunit</fullName>
    </submittedName>
</protein>
<dbReference type="SMART" id="SM00028">
    <property type="entry name" value="TPR"/>
    <property type="match status" value="3"/>
</dbReference>
<dbReference type="InterPro" id="IPR011006">
    <property type="entry name" value="CheY-like_superfamily"/>
</dbReference>
<feature type="compositionally biased region" description="Acidic residues" evidence="4">
    <location>
        <begin position="547"/>
        <end position="559"/>
    </location>
</feature>
<dbReference type="InterPro" id="IPR011990">
    <property type="entry name" value="TPR-like_helical_dom_sf"/>
</dbReference>
<feature type="domain" description="Cyclic nucleotide-binding" evidence="5">
    <location>
        <begin position="896"/>
        <end position="954"/>
    </location>
</feature>
<dbReference type="InterPro" id="IPR019734">
    <property type="entry name" value="TPR_rpt"/>
</dbReference>
<comment type="caution">
    <text evidence="7">The sequence shown here is derived from an EMBL/GenBank/DDBJ whole genome shotgun (WGS) entry which is preliminary data.</text>
</comment>
<feature type="compositionally biased region" description="Basic and acidic residues" evidence="4">
    <location>
        <begin position="560"/>
        <end position="570"/>
    </location>
</feature>
<keyword evidence="2" id="KW-0802">TPR repeat</keyword>
<dbReference type="InterPro" id="IPR000595">
    <property type="entry name" value="cNMP-bd_dom"/>
</dbReference>
<dbReference type="GO" id="GO:0000160">
    <property type="term" value="P:phosphorelay signal transduction system"/>
    <property type="evidence" value="ECO:0007669"/>
    <property type="project" value="InterPro"/>
</dbReference>
<evidence type="ECO:0000256" key="4">
    <source>
        <dbReference type="SAM" id="MobiDB-lite"/>
    </source>
</evidence>
<dbReference type="OrthoDB" id="166212at2759"/>
<dbReference type="PROSITE" id="PS50110">
    <property type="entry name" value="RESPONSE_REGULATORY"/>
    <property type="match status" value="1"/>
</dbReference>
<dbReference type="PANTHER" id="PTHR23011">
    <property type="entry name" value="CYCLIC NUCLEOTIDE-BINDING DOMAIN CONTAINING PROTEIN"/>
    <property type="match status" value="1"/>
</dbReference>
<feature type="coiled-coil region" evidence="3">
    <location>
        <begin position="869"/>
        <end position="896"/>
    </location>
</feature>
<dbReference type="SUPFAM" id="SSF51206">
    <property type="entry name" value="cAMP-binding domain-like"/>
    <property type="match status" value="2"/>
</dbReference>
<dbReference type="Gene3D" id="3.40.50.2300">
    <property type="match status" value="1"/>
</dbReference>
<keyword evidence="8" id="KW-1185">Reference proteome</keyword>
<dbReference type="Pfam" id="PF13181">
    <property type="entry name" value="TPR_8"/>
    <property type="match status" value="1"/>
</dbReference>
<dbReference type="InterPro" id="IPR001789">
    <property type="entry name" value="Sig_transdc_resp-reg_receiver"/>
</dbReference>
<feature type="domain" description="Response regulatory" evidence="6">
    <location>
        <begin position="65"/>
        <end position="225"/>
    </location>
</feature>
<dbReference type="CDD" id="cd00038">
    <property type="entry name" value="CAP_ED"/>
    <property type="match status" value="2"/>
</dbReference>
<dbReference type="AlphaFoldDB" id="A0A2R5GBK9"/>
<evidence type="ECO:0000259" key="6">
    <source>
        <dbReference type="PROSITE" id="PS50110"/>
    </source>
</evidence>
<evidence type="ECO:0000256" key="3">
    <source>
        <dbReference type="SAM" id="Coils"/>
    </source>
</evidence>
<reference evidence="7 8" key="1">
    <citation type="submission" date="2017-12" db="EMBL/GenBank/DDBJ databases">
        <title>Sequencing, de novo assembly and annotation of complete genome of a new Thraustochytrid species, strain FCC1311.</title>
        <authorList>
            <person name="Sedici K."/>
            <person name="Godart F."/>
            <person name="Aiese Cigliano R."/>
            <person name="Sanseverino W."/>
            <person name="Barakat M."/>
            <person name="Ortet P."/>
            <person name="Marechal E."/>
            <person name="Cagnac O."/>
            <person name="Amato A."/>
        </authorList>
    </citation>
    <scope>NUCLEOTIDE SEQUENCE [LARGE SCALE GENOMIC DNA]</scope>
</reference>
<dbReference type="PROSITE" id="PS50042">
    <property type="entry name" value="CNMP_BINDING_3"/>
    <property type="match status" value="3"/>
</dbReference>
<organism evidence="7 8">
    <name type="scientific">Hondaea fermentalgiana</name>
    <dbReference type="NCBI Taxonomy" id="2315210"/>
    <lineage>
        <taxon>Eukaryota</taxon>
        <taxon>Sar</taxon>
        <taxon>Stramenopiles</taxon>
        <taxon>Bigyra</taxon>
        <taxon>Labyrinthulomycetes</taxon>
        <taxon>Thraustochytrida</taxon>
        <taxon>Thraustochytriidae</taxon>
        <taxon>Hondaea</taxon>
    </lineage>
</organism>
<dbReference type="EMBL" id="BEYU01000040">
    <property type="protein sequence ID" value="GBG28376.1"/>
    <property type="molecule type" value="Genomic_DNA"/>
</dbReference>
<evidence type="ECO:0000259" key="5">
    <source>
        <dbReference type="PROSITE" id="PS50042"/>
    </source>
</evidence>
<feature type="region of interest" description="Disordered" evidence="4">
    <location>
        <begin position="539"/>
        <end position="588"/>
    </location>
</feature>
<dbReference type="Pfam" id="PF00027">
    <property type="entry name" value="cNMP_binding"/>
    <property type="match status" value="1"/>
</dbReference>